<protein>
    <recommendedName>
        <fullName evidence="5">SH3 domain-containing protein</fullName>
    </recommendedName>
</protein>
<dbReference type="AlphaFoldDB" id="A0A139A7X4"/>
<dbReference type="SUPFAM" id="SSF50044">
    <property type="entry name" value="SH3-domain"/>
    <property type="match status" value="1"/>
</dbReference>
<proteinExistence type="predicted"/>
<keyword evidence="1" id="KW-0175">Coiled coil</keyword>
<sequence length="664" mass="74034">MWIDIIEFIGASQFGLIWTLTEPGLPPSALRETDGADPIETRMVRFLNLAAQGCAAKGKAVVVADMKPVDVLDDLEALFVDLRKDGSHCWNHRRFMFMTNLRFPKMHSLLRLLLDVPWNGSPRGFSTSLMESDHKLLKELYKTTNHQNFMEQITVKLLQREKVLLYDVENNDPRVAVPAEQLPIAPALAIRHVVLEGQRMDCTTLAEAATLVDQWAGVSKFTLKLCSFIDSEILGNNHSNKANKWPVLRSQTVKVYNTLLIQDYDKIGPLHGDYLRGQWPSPRGSELSALSECIRILSVAPKHPMTSKNILGQKGIWDELSKLSLLSVTVTVQHVSLQKRNAALTRVSGGSTSQSPCSVMRRISYQMVVGIGTTVERQTPVVTSGELAEEGVKLQRTIVRQSKSDDNQPERQYRYNQPPNGVGGHLRQIVHLLLEYGAIVSNTDLRQCARTPIKTSCVFWRLTSRAIRIPRPAPTVPSQLQLCNTAYADAARVRELSTRIAAAEFRAVAAEEKTRVAERCPRLIARPRDLPLRPQLQDIRTLRTRNSTLEQDNTSLRHENASLRQEASLLRNHNANLVTEVTSLCSQVAALPEPRPPTSVGRLMFAIADYDPQDADEIRFGTGDAIFVNLAYTDGWRPSPVGNLWANSGVDMGMIGGRVEPAGE</sequence>
<accession>A0A139A7X4</accession>
<dbReference type="Gene3D" id="1.20.5.170">
    <property type="match status" value="1"/>
</dbReference>
<feature type="coiled-coil region" evidence="1">
    <location>
        <begin position="539"/>
        <end position="566"/>
    </location>
</feature>
<name>A0A139A7X4_GONPJ</name>
<evidence type="ECO:0008006" key="5">
    <source>
        <dbReference type="Google" id="ProtNLM"/>
    </source>
</evidence>
<reference evidence="3 4" key="1">
    <citation type="journal article" date="2015" name="Genome Biol. Evol.">
        <title>Phylogenomic analyses indicate that early fungi evolved digesting cell walls of algal ancestors of land plants.</title>
        <authorList>
            <person name="Chang Y."/>
            <person name="Wang S."/>
            <person name="Sekimoto S."/>
            <person name="Aerts A.L."/>
            <person name="Choi C."/>
            <person name="Clum A."/>
            <person name="LaButti K.M."/>
            <person name="Lindquist E.A."/>
            <person name="Yee Ngan C."/>
            <person name="Ohm R.A."/>
            <person name="Salamov A.A."/>
            <person name="Grigoriev I.V."/>
            <person name="Spatafora J.W."/>
            <person name="Berbee M.L."/>
        </authorList>
    </citation>
    <scope>NUCLEOTIDE SEQUENCE [LARGE SCALE GENOMIC DNA]</scope>
    <source>
        <strain evidence="3 4">JEL478</strain>
    </source>
</reference>
<gene>
    <name evidence="3" type="ORF">M427DRAFT_46254</name>
</gene>
<evidence type="ECO:0000256" key="1">
    <source>
        <dbReference type="SAM" id="Coils"/>
    </source>
</evidence>
<evidence type="ECO:0000256" key="2">
    <source>
        <dbReference type="SAM" id="MobiDB-lite"/>
    </source>
</evidence>
<feature type="region of interest" description="Disordered" evidence="2">
    <location>
        <begin position="400"/>
        <end position="420"/>
    </location>
</feature>
<evidence type="ECO:0000313" key="4">
    <source>
        <dbReference type="Proteomes" id="UP000070544"/>
    </source>
</evidence>
<keyword evidence="4" id="KW-1185">Reference proteome</keyword>
<dbReference type="InterPro" id="IPR036028">
    <property type="entry name" value="SH3-like_dom_sf"/>
</dbReference>
<dbReference type="OrthoDB" id="2418900at2759"/>
<dbReference type="Proteomes" id="UP000070544">
    <property type="component" value="Unassembled WGS sequence"/>
</dbReference>
<feature type="compositionally biased region" description="Basic and acidic residues" evidence="2">
    <location>
        <begin position="402"/>
        <end position="413"/>
    </location>
</feature>
<evidence type="ECO:0000313" key="3">
    <source>
        <dbReference type="EMBL" id="KXS12473.1"/>
    </source>
</evidence>
<organism evidence="3 4">
    <name type="scientific">Gonapodya prolifera (strain JEL478)</name>
    <name type="common">Monoblepharis prolifera</name>
    <dbReference type="NCBI Taxonomy" id="1344416"/>
    <lineage>
        <taxon>Eukaryota</taxon>
        <taxon>Fungi</taxon>
        <taxon>Fungi incertae sedis</taxon>
        <taxon>Chytridiomycota</taxon>
        <taxon>Chytridiomycota incertae sedis</taxon>
        <taxon>Monoblepharidomycetes</taxon>
        <taxon>Monoblepharidales</taxon>
        <taxon>Gonapodyaceae</taxon>
        <taxon>Gonapodya</taxon>
    </lineage>
</organism>
<dbReference type="EMBL" id="KQ965787">
    <property type="protein sequence ID" value="KXS12473.1"/>
    <property type="molecule type" value="Genomic_DNA"/>
</dbReference>